<dbReference type="InterPro" id="IPR027417">
    <property type="entry name" value="P-loop_NTPase"/>
</dbReference>
<protein>
    <submittedName>
        <fullName evidence="3">Uncharacterized protein</fullName>
    </submittedName>
</protein>
<reference evidence="3 4" key="1">
    <citation type="submission" date="2024-10" db="EMBL/GenBank/DDBJ databases">
        <title>Updated reference genomes for cyclostephanoid diatoms.</title>
        <authorList>
            <person name="Roberts W.R."/>
            <person name="Alverson A.J."/>
        </authorList>
    </citation>
    <scope>NUCLEOTIDE SEQUENCE [LARGE SCALE GENOMIC DNA]</scope>
    <source>
        <strain evidence="3 4">AJA232-27</strain>
    </source>
</reference>
<proteinExistence type="inferred from homology"/>
<keyword evidence="4" id="KW-1185">Reference proteome</keyword>
<organism evidence="3 4">
    <name type="scientific">Discostella pseudostelligera</name>
    <dbReference type="NCBI Taxonomy" id="259834"/>
    <lineage>
        <taxon>Eukaryota</taxon>
        <taxon>Sar</taxon>
        <taxon>Stramenopiles</taxon>
        <taxon>Ochrophyta</taxon>
        <taxon>Bacillariophyta</taxon>
        <taxon>Coscinodiscophyceae</taxon>
        <taxon>Thalassiosirophycidae</taxon>
        <taxon>Stephanodiscales</taxon>
        <taxon>Stephanodiscaceae</taxon>
        <taxon>Discostella</taxon>
    </lineage>
</organism>
<dbReference type="Gene3D" id="1.20.5.170">
    <property type="match status" value="1"/>
</dbReference>
<comment type="caution">
    <text evidence="3">The sequence shown here is derived from an EMBL/GenBank/DDBJ whole genome shotgun (WGS) entry which is preliminary data.</text>
</comment>
<dbReference type="AlphaFoldDB" id="A0ABD3MFE4"/>
<gene>
    <name evidence="3" type="ORF">ACHAWU_000992</name>
</gene>
<accession>A0ABD3MFE4</accession>
<dbReference type="PANTHER" id="PTHR23408:SF3">
    <property type="entry name" value="METHYLMALONIC ACIDURIA TYPE A PROTEIN, MITOCHONDRIAL"/>
    <property type="match status" value="1"/>
</dbReference>
<dbReference type="PANTHER" id="PTHR23408">
    <property type="entry name" value="METHYLMALONYL-COA MUTASE"/>
    <property type="match status" value="1"/>
</dbReference>
<evidence type="ECO:0000256" key="1">
    <source>
        <dbReference type="ARBA" id="ARBA00009625"/>
    </source>
</evidence>
<feature type="region of interest" description="Disordered" evidence="2">
    <location>
        <begin position="1"/>
        <end position="26"/>
    </location>
</feature>
<dbReference type="InterPro" id="IPR005129">
    <property type="entry name" value="GTPase_ArgK"/>
</dbReference>
<name>A0ABD3MFE4_9STRA</name>
<dbReference type="Pfam" id="PF03308">
    <property type="entry name" value="MeaB"/>
    <property type="match status" value="1"/>
</dbReference>
<dbReference type="NCBIfam" id="NF006958">
    <property type="entry name" value="PRK09435.1"/>
    <property type="match status" value="1"/>
</dbReference>
<evidence type="ECO:0000313" key="3">
    <source>
        <dbReference type="EMBL" id="KAL3762845.1"/>
    </source>
</evidence>
<dbReference type="NCBIfam" id="TIGR00750">
    <property type="entry name" value="lao"/>
    <property type="match status" value="1"/>
</dbReference>
<dbReference type="SUPFAM" id="SSF52540">
    <property type="entry name" value="P-loop containing nucleoside triphosphate hydrolases"/>
    <property type="match status" value="1"/>
</dbReference>
<dbReference type="Proteomes" id="UP001530293">
    <property type="component" value="Unassembled WGS sequence"/>
</dbReference>
<dbReference type="Gene3D" id="3.40.50.300">
    <property type="entry name" value="P-loop containing nucleotide triphosphate hydrolases"/>
    <property type="match status" value="1"/>
</dbReference>
<dbReference type="EMBL" id="JALLBG020000130">
    <property type="protein sequence ID" value="KAL3762845.1"/>
    <property type="molecule type" value="Genomic_DNA"/>
</dbReference>
<dbReference type="Gene3D" id="1.10.287.130">
    <property type="match status" value="1"/>
</dbReference>
<comment type="similarity">
    <text evidence="1">Belongs to the SIMIBI class G3E GTPase family. ArgK/MeaB subfamily.</text>
</comment>
<evidence type="ECO:0000313" key="4">
    <source>
        <dbReference type="Proteomes" id="UP001530293"/>
    </source>
</evidence>
<dbReference type="CDD" id="cd03114">
    <property type="entry name" value="MMAA-like"/>
    <property type="match status" value="1"/>
</dbReference>
<evidence type="ECO:0000256" key="2">
    <source>
        <dbReference type="SAM" id="MobiDB-lite"/>
    </source>
</evidence>
<sequence>MICRRGGSSGVGKFSPEPEGIMPHSSSNIRLLPTPTHHPYCAKMMLSTSTTYPSLTEEETSLIDRLATDILSRDDAAAVGSDENSAMMKRISLSKAITLVESISPRKRLMADMLLRKLKKSESEMNSTVSTFRMGIAGPPGVGKSSFVEAFGTYILGLRAEENRCIGSSRTFQPEKLAVLCIDPSSHVTGGSILGDKTRMSNLSHHPNAYVRPSPSSGTLGGLGSYTYDAASLCELAGYQLTLIETVGVGQSEVELAECCDLFLLILAPGGGDELQGYKKGIVEVADVLVVNKADGETQAIARKTANDYKSALGLLRKPAIWWDGTSTPPVLLVSAKAGTGMKELWDTITKYQQYAESSGLLQKKRRQQNRYWMWKYLQGHVLETAMSDERVKRKKDEIEQSLDSGLVAPRVAAAELWRSIVGEANKDKQL</sequence>